<evidence type="ECO:0000256" key="8">
    <source>
        <dbReference type="ARBA" id="ARBA00038445"/>
    </source>
</evidence>
<dbReference type="Gene3D" id="2.10.109.10">
    <property type="entry name" value="Umud Fragment, subunit A"/>
    <property type="match status" value="1"/>
</dbReference>
<evidence type="ECO:0000256" key="9">
    <source>
        <dbReference type="ARBA" id="ARBA00054895"/>
    </source>
</evidence>
<dbReference type="PANTHER" id="PTHR12993">
    <property type="entry name" value="N-ACETYLGLUCOSAMINYL-PHOSPHATIDYLINOSITOL DE-N-ACETYLASE-RELATED"/>
    <property type="match status" value="1"/>
</dbReference>
<feature type="DNA-binding region" description="HMG box" evidence="12">
    <location>
        <begin position="559"/>
        <end position="628"/>
    </location>
</feature>
<dbReference type="InterPro" id="IPR003737">
    <property type="entry name" value="GlcNAc_PI_deacetylase-related"/>
</dbReference>
<keyword evidence="5" id="KW-0378">Hydrolase</keyword>
<keyword evidence="12" id="KW-0539">Nucleus</keyword>
<dbReference type="OrthoDB" id="440160at2759"/>
<evidence type="ECO:0000259" key="14">
    <source>
        <dbReference type="PROSITE" id="PS50118"/>
    </source>
</evidence>
<feature type="active site" evidence="11">
    <location>
        <position position="122"/>
    </location>
</feature>
<evidence type="ECO:0000256" key="7">
    <source>
        <dbReference type="ARBA" id="ARBA00023136"/>
    </source>
</evidence>
<dbReference type="GO" id="GO:0004252">
    <property type="term" value="F:serine-type endopeptidase activity"/>
    <property type="evidence" value="ECO:0007669"/>
    <property type="project" value="InterPro"/>
</dbReference>
<evidence type="ECO:0000256" key="11">
    <source>
        <dbReference type="PIRSR" id="PIRSR600223-1"/>
    </source>
</evidence>
<dbReference type="InterPro" id="IPR036286">
    <property type="entry name" value="LexA/Signal_pep-like_sf"/>
</dbReference>
<accession>A0A5N6Q325</accession>
<sequence length="647" mass="73191">MGSIWSCKQISREEIEMALSKAKQIVSSNPVVVFRLVVASGSEAPAANGSTTYRRLSPGIVSTYHPQLRRLTHLSPYLSSGIQWAFIVKEALDKSFLLAKFFCVVHVTDTYLCSTALVHGPSMLPTFSLTNEIVLLERISTRNGKAGHGDVVVLRSPENPRKCVTKRIIGMEGDNITYIVDPKNSDRTKSLTVPKGHVWVQGDNIYNSYDSRNFGPVPYGLLRGKVFWRIWPAGVFGSIGRKPETVDPALKVQPLQFLLSAAAHLSAPSGYLQTRNVLLLIAHPDDESMFFSPTINQLTSRGHNVHILCMSTGNADDMGNVRKEELYRASTILKVPIQQVTVIDHPDFQDGFGKIWNTNLLSKIVEKKIHDDEIDIIITFDNYGVSNHCNHRDVHHGVRRFMLDTTQRDIEAWELVSTNIIRKYIGPVDIWFSSWSSNNSLNGQMHCLLNENPLRSYAAMSQHLSQWVWVFHTLSGVVFNICTYLYSTKEAIVEEAQLPPMAKVSSTSSTAETPTKTAHRKMESRPRSMVTVRGISAVKRTKVVGAAKKKSSKLDANKPKKPPTAFFYFLEDFRKEFQEQNPDVKSMREIGKACGEKWKIMTYEEKVQYYDVATEKRAKFEKALADYVKKKENREYEELDSDPEYDE</sequence>
<dbReference type="FunFam" id="2.10.109.10:FF:000014">
    <property type="entry name" value="Inner membrane protease subunit 1"/>
    <property type="match status" value="1"/>
</dbReference>
<keyword evidence="6" id="KW-0496">Mitochondrion</keyword>
<dbReference type="PROSITE" id="PS50118">
    <property type="entry name" value="HMG_BOX_2"/>
    <property type="match status" value="1"/>
</dbReference>
<dbReference type="EMBL" id="SZYD01000001">
    <property type="protein sequence ID" value="KAD7479034.1"/>
    <property type="molecule type" value="Genomic_DNA"/>
</dbReference>
<dbReference type="InterPro" id="IPR036910">
    <property type="entry name" value="HMG_box_dom_sf"/>
</dbReference>
<evidence type="ECO:0000313" key="15">
    <source>
        <dbReference type="EMBL" id="KAD7479034.1"/>
    </source>
</evidence>
<gene>
    <name evidence="15" type="ORF">E3N88_02170</name>
</gene>
<evidence type="ECO:0000256" key="6">
    <source>
        <dbReference type="ARBA" id="ARBA00023128"/>
    </source>
</evidence>
<evidence type="ECO:0000256" key="3">
    <source>
        <dbReference type="ARBA" id="ARBA00012176"/>
    </source>
</evidence>
<feature type="compositionally biased region" description="Polar residues" evidence="13">
    <location>
        <begin position="504"/>
        <end position="516"/>
    </location>
</feature>
<reference evidence="15 16" key="1">
    <citation type="submission" date="2019-05" db="EMBL/GenBank/DDBJ databases">
        <title>Mikania micrantha, genome provides insights into the molecular mechanism of rapid growth.</title>
        <authorList>
            <person name="Liu B."/>
        </authorList>
    </citation>
    <scope>NUCLEOTIDE SEQUENCE [LARGE SCALE GENOMIC DNA]</scope>
    <source>
        <strain evidence="15">NLD-2019</strain>
        <tissue evidence="15">Leaf</tissue>
    </source>
</reference>
<evidence type="ECO:0000256" key="4">
    <source>
        <dbReference type="ARBA" id="ARBA00022792"/>
    </source>
</evidence>
<dbReference type="Gene3D" id="1.10.30.10">
    <property type="entry name" value="High mobility group box domain"/>
    <property type="match status" value="1"/>
</dbReference>
<dbReference type="InterPro" id="IPR000223">
    <property type="entry name" value="Pept_S26A_signal_pept_1"/>
</dbReference>
<keyword evidence="16" id="KW-1185">Reference proteome</keyword>
<dbReference type="InterPro" id="IPR009071">
    <property type="entry name" value="HMG_box_dom"/>
</dbReference>
<evidence type="ECO:0000256" key="13">
    <source>
        <dbReference type="SAM" id="MobiDB-lite"/>
    </source>
</evidence>
<feature type="active site" evidence="11">
    <location>
        <position position="166"/>
    </location>
</feature>
<dbReference type="PANTHER" id="PTHR12993:SF11">
    <property type="entry name" value="N-ACETYLGLUCOSAMINYL-PHOSPHATIDYLINOSITOL DE-N-ACETYLASE"/>
    <property type="match status" value="1"/>
</dbReference>
<dbReference type="Proteomes" id="UP000326396">
    <property type="component" value="Linkage Group LG1"/>
</dbReference>
<protein>
    <recommendedName>
        <fullName evidence="3">N-acetylglucosaminylphosphatidylinositol deacetylase</fullName>
        <ecNumber evidence="3">3.5.1.89</ecNumber>
    </recommendedName>
</protein>
<organism evidence="15 16">
    <name type="scientific">Mikania micrantha</name>
    <name type="common">bitter vine</name>
    <dbReference type="NCBI Taxonomy" id="192012"/>
    <lineage>
        <taxon>Eukaryota</taxon>
        <taxon>Viridiplantae</taxon>
        <taxon>Streptophyta</taxon>
        <taxon>Embryophyta</taxon>
        <taxon>Tracheophyta</taxon>
        <taxon>Spermatophyta</taxon>
        <taxon>Magnoliopsida</taxon>
        <taxon>eudicotyledons</taxon>
        <taxon>Gunneridae</taxon>
        <taxon>Pentapetalae</taxon>
        <taxon>asterids</taxon>
        <taxon>campanulids</taxon>
        <taxon>Asterales</taxon>
        <taxon>Asteraceae</taxon>
        <taxon>Asteroideae</taxon>
        <taxon>Heliantheae alliance</taxon>
        <taxon>Eupatorieae</taxon>
        <taxon>Mikania</taxon>
    </lineage>
</organism>
<dbReference type="Pfam" id="PF00505">
    <property type="entry name" value="HMG_box"/>
    <property type="match status" value="1"/>
</dbReference>
<evidence type="ECO:0000313" key="16">
    <source>
        <dbReference type="Proteomes" id="UP000326396"/>
    </source>
</evidence>
<dbReference type="GO" id="GO:0000225">
    <property type="term" value="F:N-acetylglucosaminylphosphatidylinositol deacetylase activity"/>
    <property type="evidence" value="ECO:0007669"/>
    <property type="project" value="UniProtKB-EC"/>
</dbReference>
<dbReference type="Gene3D" id="3.40.50.10320">
    <property type="entry name" value="LmbE-like"/>
    <property type="match status" value="1"/>
</dbReference>
<dbReference type="SUPFAM" id="SSF102588">
    <property type="entry name" value="LmbE-like"/>
    <property type="match status" value="1"/>
</dbReference>
<evidence type="ECO:0000256" key="1">
    <source>
        <dbReference type="ARBA" id="ARBA00004273"/>
    </source>
</evidence>
<evidence type="ECO:0000256" key="5">
    <source>
        <dbReference type="ARBA" id="ARBA00022801"/>
    </source>
</evidence>
<comment type="subunit">
    <text evidence="10">Heterodimer of 2 subunits, IMP1A/B and IMP12.</text>
</comment>
<dbReference type="EC" id="3.5.1.89" evidence="3"/>
<dbReference type="Pfam" id="PF02585">
    <property type="entry name" value="PIG-L"/>
    <property type="match status" value="1"/>
</dbReference>
<dbReference type="GO" id="GO:0003677">
    <property type="term" value="F:DNA binding"/>
    <property type="evidence" value="ECO:0007669"/>
    <property type="project" value="UniProtKB-UniRule"/>
</dbReference>
<keyword evidence="4" id="KW-0999">Mitochondrion inner membrane</keyword>
<dbReference type="GO" id="GO:0005783">
    <property type="term" value="C:endoplasmic reticulum"/>
    <property type="evidence" value="ECO:0007669"/>
    <property type="project" value="TreeGrafter"/>
</dbReference>
<dbReference type="GO" id="GO:0005743">
    <property type="term" value="C:mitochondrial inner membrane"/>
    <property type="evidence" value="ECO:0007669"/>
    <property type="project" value="UniProtKB-SubCell"/>
</dbReference>
<dbReference type="GO" id="GO:0006465">
    <property type="term" value="P:signal peptide processing"/>
    <property type="evidence" value="ECO:0007669"/>
    <property type="project" value="InterPro"/>
</dbReference>
<dbReference type="InterPro" id="IPR024078">
    <property type="entry name" value="LmbE-like_dom_sf"/>
</dbReference>
<comment type="function">
    <text evidence="9">Catalyzes the removal of transit peptides required for the targeting of proteins from the mitochondrial matrix, across the inner membrane, into the inter-membrane space.</text>
</comment>
<feature type="domain" description="HMG box" evidence="14">
    <location>
        <begin position="559"/>
        <end position="628"/>
    </location>
</feature>
<dbReference type="CDD" id="cd06530">
    <property type="entry name" value="S26_SPase_I"/>
    <property type="match status" value="1"/>
</dbReference>
<dbReference type="GO" id="GO:0005634">
    <property type="term" value="C:nucleus"/>
    <property type="evidence" value="ECO:0007669"/>
    <property type="project" value="UniProtKB-UniRule"/>
</dbReference>
<proteinExistence type="inferred from homology"/>
<feature type="region of interest" description="Disordered" evidence="13">
    <location>
        <begin position="503"/>
        <end position="526"/>
    </location>
</feature>
<comment type="caution">
    <text evidence="15">The sequence shown here is derived from an EMBL/GenBank/DDBJ whole genome shotgun (WGS) entry which is preliminary data.</text>
</comment>
<dbReference type="CDD" id="cd22005">
    <property type="entry name" value="HMG-box_AtHMGB1-like"/>
    <property type="match status" value="1"/>
</dbReference>
<comment type="subcellular location">
    <subcellularLocation>
        <location evidence="1">Mitochondrion inner membrane</location>
    </subcellularLocation>
</comment>
<dbReference type="SMART" id="SM00398">
    <property type="entry name" value="HMG"/>
    <property type="match status" value="1"/>
</dbReference>
<comment type="similarity">
    <text evidence="2">Belongs to the PIGL family.</text>
</comment>
<evidence type="ECO:0000256" key="2">
    <source>
        <dbReference type="ARBA" id="ARBA00006066"/>
    </source>
</evidence>
<keyword evidence="12" id="KW-0238">DNA-binding</keyword>
<dbReference type="SUPFAM" id="SSF51306">
    <property type="entry name" value="LexA/Signal peptidase"/>
    <property type="match status" value="1"/>
</dbReference>
<dbReference type="SUPFAM" id="SSF47095">
    <property type="entry name" value="HMG-box"/>
    <property type="match status" value="1"/>
</dbReference>
<keyword evidence="7" id="KW-0472">Membrane</keyword>
<comment type="similarity">
    <text evidence="8">Belongs to the peptidase S26 family. IMP1 subfamily.</text>
</comment>
<evidence type="ECO:0000256" key="10">
    <source>
        <dbReference type="ARBA" id="ARBA00064368"/>
    </source>
</evidence>
<dbReference type="AlphaFoldDB" id="A0A5N6Q325"/>
<evidence type="ECO:0000256" key="12">
    <source>
        <dbReference type="PROSITE-ProRule" id="PRU00267"/>
    </source>
</evidence>
<dbReference type="Pfam" id="PF10502">
    <property type="entry name" value="Peptidase_S26"/>
    <property type="match status" value="2"/>
</dbReference>
<dbReference type="PRINTS" id="PR00727">
    <property type="entry name" value="LEADERPTASE"/>
</dbReference>
<dbReference type="InterPro" id="IPR019533">
    <property type="entry name" value="Peptidase_S26"/>
</dbReference>
<name>A0A5N6Q325_9ASTR</name>